<dbReference type="SUPFAM" id="SSF54506">
    <property type="entry name" value="Diaminopimelate epimerase-like"/>
    <property type="match status" value="1"/>
</dbReference>
<name>A0A9N8HN77_9STRA</name>
<dbReference type="InterPro" id="IPR008794">
    <property type="entry name" value="Pro_racemase_fam"/>
</dbReference>
<dbReference type="OrthoDB" id="6409228at2759"/>
<evidence type="ECO:0000313" key="4">
    <source>
        <dbReference type="Proteomes" id="UP001153069"/>
    </source>
</evidence>
<dbReference type="SFLD" id="SFLDS00028">
    <property type="entry name" value="Proline_Racemase"/>
    <property type="match status" value="1"/>
</dbReference>
<comment type="caution">
    <text evidence="3">The sequence shown here is derived from an EMBL/GenBank/DDBJ whole genome shotgun (WGS) entry which is preliminary data.</text>
</comment>
<dbReference type="Pfam" id="PF05544">
    <property type="entry name" value="Pro_racemase"/>
    <property type="match status" value="1"/>
</dbReference>
<feature type="active site" description="Proton donor" evidence="2">
    <location>
        <position position="301"/>
    </location>
</feature>
<gene>
    <name evidence="3" type="ORF">SEMRO_1186_G250310.1</name>
</gene>
<accession>A0A9N8HN77</accession>
<dbReference type="AlphaFoldDB" id="A0A9N8HN77"/>
<evidence type="ECO:0000256" key="2">
    <source>
        <dbReference type="PIRSR" id="PIRSR029792-1"/>
    </source>
</evidence>
<organism evidence="3 4">
    <name type="scientific">Seminavis robusta</name>
    <dbReference type="NCBI Taxonomy" id="568900"/>
    <lineage>
        <taxon>Eukaryota</taxon>
        <taxon>Sar</taxon>
        <taxon>Stramenopiles</taxon>
        <taxon>Ochrophyta</taxon>
        <taxon>Bacillariophyta</taxon>
        <taxon>Bacillariophyceae</taxon>
        <taxon>Bacillariophycidae</taxon>
        <taxon>Naviculales</taxon>
        <taxon>Naviculaceae</taxon>
        <taxon>Seminavis</taxon>
    </lineage>
</organism>
<dbReference type="PIRSF" id="PIRSF029792">
    <property type="entry name" value="Pro_racemase"/>
    <property type="match status" value="1"/>
</dbReference>
<dbReference type="GO" id="GO:0047580">
    <property type="term" value="F:4-hydroxyproline epimerase activity"/>
    <property type="evidence" value="ECO:0007669"/>
    <property type="project" value="TreeGrafter"/>
</dbReference>
<dbReference type="PANTHER" id="PTHR33442:SF5">
    <property type="entry name" value="BIFUNCTIONAL TRANS-3-HYDROXY-L-PROLINE DEHYDRATASE_2-EPIMERASE"/>
    <property type="match status" value="1"/>
</dbReference>
<comment type="similarity">
    <text evidence="1">Belongs to the proline racemase family.</text>
</comment>
<proteinExistence type="inferred from homology"/>
<sequence length="388" mass="42739">MTVDEDSTNQEETNSTGISFSLPSRLFQQHGNKTILHCIDCHAGGEPARVVLSGVNSIPPQYETALQKRNYMMEHLDHFRKLLLLEPRGYPCQNVNFVFAPSNNGNNYQYVIGEQNKIYPLMSGHNTICVATALLECGVIPMISPSTQFTLEAPAGPINITARCHDQKVTSITLQNAPSFVEKLNVTVQVPHGVGDVQCDIAYGGMWYAVVNLSNNASLKHLKLHPDNAAELCRVGEMIKVACREQHPVQHPTVDYPGVDILVFRETPTTTIARNTVVMSNTVLDWDKPETWTAMLDRSPCGTGTCAVMAVLHARGELQVGEPFVHESIVGTQFVGTIVQGTTVSSEEDHRPAIIPQVEGSAYITQYSQVVLDPEDPFPEGYRVADIW</sequence>
<evidence type="ECO:0000256" key="1">
    <source>
        <dbReference type="ARBA" id="ARBA00007529"/>
    </source>
</evidence>
<keyword evidence="4" id="KW-1185">Reference proteome</keyword>
<evidence type="ECO:0000313" key="3">
    <source>
        <dbReference type="EMBL" id="CAB9521333.1"/>
    </source>
</evidence>
<protein>
    <submittedName>
        <fullName evidence="3">Trans-3-hydroxy-L-proline dehydratase</fullName>
    </submittedName>
</protein>
<dbReference type="PANTHER" id="PTHR33442">
    <property type="entry name" value="TRANS-3-HYDROXY-L-PROLINE DEHYDRATASE"/>
    <property type="match status" value="1"/>
</dbReference>
<dbReference type="Gene3D" id="3.10.310.10">
    <property type="entry name" value="Diaminopimelate Epimerase, Chain A, domain 1"/>
    <property type="match status" value="2"/>
</dbReference>
<dbReference type="EMBL" id="CAICTM010001184">
    <property type="protein sequence ID" value="CAB9521333.1"/>
    <property type="molecule type" value="Genomic_DNA"/>
</dbReference>
<feature type="active site" description="Proton acceptor" evidence="2">
    <location>
        <position position="123"/>
    </location>
</feature>
<dbReference type="Proteomes" id="UP001153069">
    <property type="component" value="Unassembled WGS sequence"/>
</dbReference>
<reference evidence="3" key="1">
    <citation type="submission" date="2020-06" db="EMBL/GenBank/DDBJ databases">
        <authorList>
            <consortium name="Plant Systems Biology data submission"/>
        </authorList>
    </citation>
    <scope>NUCLEOTIDE SEQUENCE</scope>
    <source>
        <strain evidence="3">D6</strain>
    </source>
</reference>